<dbReference type="InterPro" id="IPR038718">
    <property type="entry name" value="SNF2-like_sf"/>
</dbReference>
<dbReference type="SMART" id="SM00490">
    <property type="entry name" value="HELICc"/>
    <property type="match status" value="1"/>
</dbReference>
<reference evidence="5" key="1">
    <citation type="submission" date="2019-12" db="EMBL/GenBank/DDBJ databases">
        <title>Genome sequence of Babesia ovis.</title>
        <authorList>
            <person name="Yamagishi J."/>
            <person name="Sevinc F."/>
            <person name="Xuan X."/>
        </authorList>
    </citation>
    <scope>NUCLEOTIDE SEQUENCE</scope>
    <source>
        <strain evidence="5">Selcuk</strain>
    </source>
</reference>
<evidence type="ECO:0000256" key="1">
    <source>
        <dbReference type="ARBA" id="ARBA00022801"/>
    </source>
</evidence>
<feature type="domain" description="Helicase ATP-binding" evidence="3">
    <location>
        <begin position="187"/>
        <end position="378"/>
    </location>
</feature>
<dbReference type="OrthoDB" id="448448at2759"/>
<dbReference type="CDD" id="cd17919">
    <property type="entry name" value="DEXHc_Snf"/>
    <property type="match status" value="1"/>
</dbReference>
<dbReference type="EMBL" id="BLIY01000003">
    <property type="protein sequence ID" value="GFE52923.1"/>
    <property type="molecule type" value="Genomic_DNA"/>
</dbReference>
<dbReference type="PANTHER" id="PTHR10799">
    <property type="entry name" value="SNF2/RAD54 HELICASE FAMILY"/>
    <property type="match status" value="1"/>
</dbReference>
<organism evidence="5 6">
    <name type="scientific">Babesia ovis</name>
    <dbReference type="NCBI Taxonomy" id="5869"/>
    <lineage>
        <taxon>Eukaryota</taxon>
        <taxon>Sar</taxon>
        <taxon>Alveolata</taxon>
        <taxon>Apicomplexa</taxon>
        <taxon>Aconoidasida</taxon>
        <taxon>Piroplasmida</taxon>
        <taxon>Babesiidae</taxon>
        <taxon>Babesia</taxon>
    </lineage>
</organism>
<accession>A0A9W5TA19</accession>
<keyword evidence="1" id="KW-0378">Hydrolase</keyword>
<dbReference type="Pfam" id="PF00271">
    <property type="entry name" value="Helicase_C"/>
    <property type="match status" value="1"/>
</dbReference>
<evidence type="ECO:0000313" key="6">
    <source>
        <dbReference type="Proteomes" id="UP001057455"/>
    </source>
</evidence>
<sequence>MVTTASFFIGAARSRSNVIDDANIDDLTDLALGATVSNASSDNAVTHQPLARPDNSNGVAAPVEPVVKKKRKLKRQRNDSDSEDEADKDAAALAERLAREEQRKRKAITETLEALSSFLAISKNLTKTAVNGISGGDIEVEKQIRDAIAHGSCTFIRTRADLSQFHIAPKFKKLKLYQQCGVQWLSLLHSVENANGILADEMGLGKTAQACVFLSYLYNLESSNNAGDFVSRIKMGTGGNRKSTLILVPSSVLDNWCTELSRWAPNLKNHIVKYHGAPSTRFKVACDVLNDVSKGSFVILISTITTVSSKEDIRVLRGLREFEYMLVDEAHALKNSETIAYRRLNVSFNIRHRLLLTGTPVQNRQSELGNLLQFAMPDNFDQSKIQSGINYLINNYNDAINEFPDLASLVEPSEIEDFKRGQLSRALQQTASKHSSQSDISDSMNQYSDNEIIVKKGSDSDLEETHDKYNKSPDRVPGSQQDDEASTCVESSDRSVINDTTSDDSSVDNSTNGNSDDTKAEYNNTCSVDSANNIDPSLRVFQRLIAPFILRRRKRTVMHELPEKRTFVVPCKMTGIQLELYMKEVESKVAQNRDVLVQKYKVTESDVRSMCNGSSKNYDLSHRDDFLVKSMIFRMRRICNHPLLVRGAYYKEELLKKLINYYWSKVEGYKGNPLDRVEKEIRSWSDFEIHRSLHSLLSMEPRLERFLIPKEEFMGSAKIRELFRIIEAVEQNKQKALVFSQFTMYLDLIEECIRLNFPHLCYLRLDGGHKPESRTDIVESFTNDDNITLLLISTKAGGVGLNLTVASTVILMDQDWNPHNDVQAEDRSHRIGQTQTVEVYKLLCEGSVEEYIMECCRRKLMLDDVFSGKTIADDESTISG</sequence>
<gene>
    <name evidence="5" type="ORF">BaOVIS_003270</name>
</gene>
<evidence type="ECO:0000259" key="3">
    <source>
        <dbReference type="PROSITE" id="PS51192"/>
    </source>
</evidence>
<dbReference type="Gene3D" id="3.40.50.10810">
    <property type="entry name" value="Tandem AAA-ATPase domain"/>
    <property type="match status" value="1"/>
</dbReference>
<feature type="domain" description="Helicase C-terminal" evidence="4">
    <location>
        <begin position="721"/>
        <end position="872"/>
    </location>
</feature>
<dbReference type="InterPro" id="IPR000330">
    <property type="entry name" value="SNF2_N"/>
</dbReference>
<comment type="caution">
    <text evidence="5">The sequence shown here is derived from an EMBL/GenBank/DDBJ whole genome shotgun (WGS) entry which is preliminary data.</text>
</comment>
<proteinExistence type="predicted"/>
<dbReference type="InterPro" id="IPR049730">
    <property type="entry name" value="SNF2/RAD54-like_C"/>
</dbReference>
<dbReference type="AlphaFoldDB" id="A0A9W5TA19"/>
<dbReference type="SMART" id="SM00487">
    <property type="entry name" value="DEXDc"/>
    <property type="match status" value="1"/>
</dbReference>
<feature type="compositionally biased region" description="Low complexity" evidence="2">
    <location>
        <begin position="432"/>
        <end position="443"/>
    </location>
</feature>
<dbReference type="GO" id="GO:0016787">
    <property type="term" value="F:hydrolase activity"/>
    <property type="evidence" value="ECO:0007669"/>
    <property type="project" value="UniProtKB-KW"/>
</dbReference>
<evidence type="ECO:0000256" key="2">
    <source>
        <dbReference type="SAM" id="MobiDB-lite"/>
    </source>
</evidence>
<dbReference type="SUPFAM" id="SSF52540">
    <property type="entry name" value="P-loop containing nucleoside triphosphate hydrolases"/>
    <property type="match status" value="2"/>
</dbReference>
<feature type="region of interest" description="Disordered" evidence="2">
    <location>
        <begin position="41"/>
        <end position="89"/>
    </location>
</feature>
<feature type="region of interest" description="Disordered" evidence="2">
    <location>
        <begin position="426"/>
        <end position="524"/>
    </location>
</feature>
<evidence type="ECO:0000313" key="5">
    <source>
        <dbReference type="EMBL" id="GFE52923.1"/>
    </source>
</evidence>
<dbReference type="Pfam" id="PF00176">
    <property type="entry name" value="SNF2-rel_dom"/>
    <property type="match status" value="2"/>
</dbReference>
<dbReference type="InterPro" id="IPR001650">
    <property type="entry name" value="Helicase_C-like"/>
</dbReference>
<dbReference type="Proteomes" id="UP001057455">
    <property type="component" value="Unassembled WGS sequence"/>
</dbReference>
<evidence type="ECO:0000259" key="4">
    <source>
        <dbReference type="PROSITE" id="PS51194"/>
    </source>
</evidence>
<dbReference type="PROSITE" id="PS51192">
    <property type="entry name" value="HELICASE_ATP_BIND_1"/>
    <property type="match status" value="1"/>
</dbReference>
<dbReference type="InterPro" id="IPR027417">
    <property type="entry name" value="P-loop_NTPase"/>
</dbReference>
<dbReference type="GO" id="GO:0005524">
    <property type="term" value="F:ATP binding"/>
    <property type="evidence" value="ECO:0007669"/>
    <property type="project" value="InterPro"/>
</dbReference>
<keyword evidence="6" id="KW-1185">Reference proteome</keyword>
<dbReference type="CDD" id="cd18793">
    <property type="entry name" value="SF2_C_SNF"/>
    <property type="match status" value="1"/>
</dbReference>
<name>A0A9W5TA19_BABOV</name>
<dbReference type="Gene3D" id="3.40.50.300">
    <property type="entry name" value="P-loop containing nucleotide triphosphate hydrolases"/>
    <property type="match status" value="1"/>
</dbReference>
<protein>
    <submittedName>
        <fullName evidence="5">SNF2 family protein</fullName>
    </submittedName>
</protein>
<feature type="compositionally biased region" description="Basic and acidic residues" evidence="2">
    <location>
        <begin position="452"/>
        <end position="474"/>
    </location>
</feature>
<dbReference type="InterPro" id="IPR014001">
    <property type="entry name" value="Helicase_ATP-bd"/>
</dbReference>
<dbReference type="PROSITE" id="PS51194">
    <property type="entry name" value="HELICASE_CTER"/>
    <property type="match status" value="1"/>
</dbReference>